<organism evidence="2 3">
    <name type="scientific">Candidatus Gottesmanbacteria bacterium RIFCSPHIGHO2_01_FULL_39_10</name>
    <dbReference type="NCBI Taxonomy" id="1798375"/>
    <lineage>
        <taxon>Bacteria</taxon>
        <taxon>Candidatus Gottesmaniibacteriota</taxon>
    </lineage>
</organism>
<feature type="transmembrane region" description="Helical" evidence="1">
    <location>
        <begin position="7"/>
        <end position="27"/>
    </location>
</feature>
<dbReference type="EMBL" id="MFJE01000028">
    <property type="protein sequence ID" value="OGG14017.1"/>
    <property type="molecule type" value="Genomic_DNA"/>
</dbReference>
<protein>
    <submittedName>
        <fullName evidence="2">Uncharacterized protein</fullName>
    </submittedName>
</protein>
<name>A0A1F5ZPJ5_9BACT</name>
<keyword evidence="1" id="KW-1133">Transmembrane helix</keyword>
<keyword evidence="1" id="KW-0812">Transmembrane</keyword>
<evidence type="ECO:0000313" key="2">
    <source>
        <dbReference type="EMBL" id="OGG14017.1"/>
    </source>
</evidence>
<accession>A0A1F5ZPJ5</accession>
<comment type="caution">
    <text evidence="2">The sequence shown here is derived from an EMBL/GenBank/DDBJ whole genome shotgun (WGS) entry which is preliminary data.</text>
</comment>
<feature type="transmembrane region" description="Helical" evidence="1">
    <location>
        <begin position="61"/>
        <end position="80"/>
    </location>
</feature>
<evidence type="ECO:0000256" key="1">
    <source>
        <dbReference type="SAM" id="Phobius"/>
    </source>
</evidence>
<proteinExistence type="predicted"/>
<feature type="transmembrane region" description="Helical" evidence="1">
    <location>
        <begin position="33"/>
        <end position="49"/>
    </location>
</feature>
<sequence length="132" mass="15386">MKRITRMIIFSAVALYLTSIWNAGFKVNFTPDIFIKTVLLLALFYYLVVPISKIIFLPINLLTLGLLSSILYFFLFYIFITRFSYVQIKAWTFPGIEFYGLSLKSFPISYFFNLLLSSVSLSFIINLLEFIL</sequence>
<reference evidence="2 3" key="1">
    <citation type="journal article" date="2016" name="Nat. Commun.">
        <title>Thousands of microbial genomes shed light on interconnected biogeochemical processes in an aquifer system.</title>
        <authorList>
            <person name="Anantharaman K."/>
            <person name="Brown C.T."/>
            <person name="Hug L.A."/>
            <person name="Sharon I."/>
            <person name="Castelle C.J."/>
            <person name="Probst A.J."/>
            <person name="Thomas B.C."/>
            <person name="Singh A."/>
            <person name="Wilkins M.J."/>
            <person name="Karaoz U."/>
            <person name="Brodie E.L."/>
            <person name="Williams K.H."/>
            <person name="Hubbard S.S."/>
            <person name="Banfield J.F."/>
        </authorList>
    </citation>
    <scope>NUCLEOTIDE SEQUENCE [LARGE SCALE GENOMIC DNA]</scope>
</reference>
<gene>
    <name evidence="2" type="ORF">A2773_00540</name>
</gene>
<evidence type="ECO:0000313" key="3">
    <source>
        <dbReference type="Proteomes" id="UP000177383"/>
    </source>
</evidence>
<feature type="transmembrane region" description="Helical" evidence="1">
    <location>
        <begin position="108"/>
        <end position="128"/>
    </location>
</feature>
<dbReference type="Proteomes" id="UP000177383">
    <property type="component" value="Unassembled WGS sequence"/>
</dbReference>
<dbReference type="AlphaFoldDB" id="A0A1F5ZPJ5"/>
<keyword evidence="1" id="KW-0472">Membrane</keyword>